<proteinExistence type="predicted"/>
<reference evidence="1 2" key="1">
    <citation type="submission" date="2021-08" db="EMBL/GenBank/DDBJ databases">
        <title>Bactericidal Effect of Pseudomonas oryziphila sp. nov., a novel Pseudomonas Species Against Xanthomonas oryzae Reduces Disease Severity of Bacterial Leaf Streak of Rice.</title>
        <authorList>
            <person name="Yang R."/>
            <person name="Li S."/>
            <person name="Li Y."/>
            <person name="Yan Y."/>
            <person name="Fang Y."/>
            <person name="Zou L."/>
            <person name="Chen G."/>
        </authorList>
    </citation>
    <scope>NUCLEOTIDE SEQUENCE [LARGE SCALE GENOMIC DNA]</scope>
    <source>
        <strain evidence="1 2">DSM 17497</strain>
    </source>
</reference>
<dbReference type="Proteomes" id="UP000825591">
    <property type="component" value="Chromosome"/>
</dbReference>
<protein>
    <recommendedName>
        <fullName evidence="3">Phage tail protein</fullName>
    </recommendedName>
</protein>
<gene>
    <name evidence="1" type="ORF">K5H97_22620</name>
</gene>
<accession>A0ABX9AXK0</accession>
<dbReference type="EMBL" id="CP081966">
    <property type="protein sequence ID" value="QZP25571.1"/>
    <property type="molecule type" value="Genomic_DNA"/>
</dbReference>
<evidence type="ECO:0008006" key="3">
    <source>
        <dbReference type="Google" id="ProtNLM"/>
    </source>
</evidence>
<name>A0ABX9AXK0_9PSED</name>
<organism evidence="1 2">
    <name type="scientific">Pseudomonas mosselii</name>
    <dbReference type="NCBI Taxonomy" id="78327"/>
    <lineage>
        <taxon>Bacteria</taxon>
        <taxon>Pseudomonadati</taxon>
        <taxon>Pseudomonadota</taxon>
        <taxon>Gammaproteobacteria</taxon>
        <taxon>Pseudomonadales</taxon>
        <taxon>Pseudomonadaceae</taxon>
        <taxon>Pseudomonas</taxon>
    </lineage>
</organism>
<keyword evidence="2" id="KW-1185">Reference proteome</keyword>
<evidence type="ECO:0000313" key="2">
    <source>
        <dbReference type="Proteomes" id="UP000825591"/>
    </source>
</evidence>
<evidence type="ECO:0000313" key="1">
    <source>
        <dbReference type="EMBL" id="QZP25571.1"/>
    </source>
</evidence>
<dbReference type="RefSeq" id="WP_051555668.1">
    <property type="nucleotide sequence ID" value="NZ_CP081966.1"/>
</dbReference>
<sequence length="183" mass="21012">MTIFVVQGERTFYNDEVHHSIPGAAKAVSREVYEELLKAQSDYKILDFDVFPPSIRERPKTWPSSLELQVLIDEQVAAIYANWSRFEKEYLSRENAARQYKDAGYQGDAGIWIKSYADSAGLSCTEAADLIIQQAEQQRMDQEALAVLRMRKHELDIADGEARFERYQSLVREIELITSSKAK</sequence>